<evidence type="ECO:0000313" key="3">
    <source>
        <dbReference type="EMBL" id="ROR46396.1"/>
    </source>
</evidence>
<comment type="caution">
    <text evidence="3">The sequence shown here is derived from an EMBL/GenBank/DDBJ whole genome shotgun (WGS) entry which is preliminary data.</text>
</comment>
<keyword evidence="1" id="KW-0732">Signal</keyword>
<dbReference type="PROSITE" id="PS51762">
    <property type="entry name" value="GH16_2"/>
    <property type="match status" value="1"/>
</dbReference>
<gene>
    <name evidence="3" type="ORF">EDD39_4665</name>
</gene>
<organism evidence="3 4">
    <name type="scientific">Kitasatospora cineracea</name>
    <dbReference type="NCBI Taxonomy" id="88074"/>
    <lineage>
        <taxon>Bacteria</taxon>
        <taxon>Bacillati</taxon>
        <taxon>Actinomycetota</taxon>
        <taxon>Actinomycetes</taxon>
        <taxon>Kitasatosporales</taxon>
        <taxon>Streptomycetaceae</taxon>
        <taxon>Kitasatospora</taxon>
    </lineage>
</organism>
<evidence type="ECO:0000256" key="1">
    <source>
        <dbReference type="SAM" id="SignalP"/>
    </source>
</evidence>
<feature type="signal peptide" evidence="1">
    <location>
        <begin position="1"/>
        <end position="26"/>
    </location>
</feature>
<accession>A0A8G1ULZ4</accession>
<dbReference type="OrthoDB" id="9809583at2"/>
<dbReference type="SUPFAM" id="SSF49899">
    <property type="entry name" value="Concanavalin A-like lectins/glucanases"/>
    <property type="match status" value="1"/>
</dbReference>
<evidence type="ECO:0000313" key="4">
    <source>
        <dbReference type="Proteomes" id="UP000267408"/>
    </source>
</evidence>
<proteinExistence type="predicted"/>
<dbReference type="AlphaFoldDB" id="A0A8G1ULZ4"/>
<sequence>MRMARQSGAVALGLLLPLLPVGPAAAAATPAVPLELQDLRPTMVAPDHPVAATLTVNAASCVTVDELGVAVRDAQGRHLDFPGSGGPVKVCPGGHTLITGKRAFAAGRYTEFGWYRTGSTYHDLPAMTLDVAAGKIVQRSLSPDHAEAGQGVAATLRLSSESCIQVDEVGVGVRDEKDNNLDFPGTASNVTVCPEGYTFTSGTRALEPGTYEEFGWYRIGNTYHDLEVKNLAVAARATDPNGFGSLVLDEDFSGPLNQLRWEDDKSSAYRYGNHNPDDDKLDWLKPAEVAAADGEAAFTAKAGPERLENGKQAWDTGLLTTEGTKDNFEVRPGDYAEVRMRLPEQLGAWPALWTWREGGNEIDSFEYHPDNPHLLELSNRIRTAGLYYEDPEAIKPGEWVTVGVHYGADNNDWYVNHKLVFSDHTGTGKDWHAFLILNLSVVSGKYHPVPDGRATIETDADYLRVWRKTA</sequence>
<reference evidence="3 4" key="1">
    <citation type="submission" date="2018-11" db="EMBL/GenBank/DDBJ databases">
        <title>Sequencing the genomes of 1000 actinobacteria strains.</title>
        <authorList>
            <person name="Klenk H.-P."/>
        </authorList>
    </citation>
    <scope>NUCLEOTIDE SEQUENCE [LARGE SCALE GENOMIC DNA]</scope>
    <source>
        <strain evidence="3 4">DSM 44780</strain>
    </source>
</reference>
<dbReference type="Proteomes" id="UP000267408">
    <property type="component" value="Unassembled WGS sequence"/>
</dbReference>
<feature type="domain" description="GH16" evidence="2">
    <location>
        <begin position="250"/>
        <end position="470"/>
    </location>
</feature>
<evidence type="ECO:0000259" key="2">
    <source>
        <dbReference type="PROSITE" id="PS51762"/>
    </source>
</evidence>
<dbReference type="InterPro" id="IPR013320">
    <property type="entry name" value="ConA-like_dom_sf"/>
</dbReference>
<dbReference type="GO" id="GO:0005975">
    <property type="term" value="P:carbohydrate metabolic process"/>
    <property type="evidence" value="ECO:0007669"/>
    <property type="project" value="InterPro"/>
</dbReference>
<dbReference type="InterPro" id="IPR000757">
    <property type="entry name" value="Beta-glucanase-like"/>
</dbReference>
<dbReference type="GO" id="GO:0004553">
    <property type="term" value="F:hydrolase activity, hydrolyzing O-glycosyl compounds"/>
    <property type="evidence" value="ECO:0007669"/>
    <property type="project" value="InterPro"/>
</dbReference>
<dbReference type="Gene3D" id="2.60.120.200">
    <property type="match status" value="1"/>
</dbReference>
<name>A0A8G1ULZ4_9ACTN</name>
<dbReference type="EMBL" id="RJVJ01000001">
    <property type="protein sequence ID" value="ROR46396.1"/>
    <property type="molecule type" value="Genomic_DNA"/>
</dbReference>
<protein>
    <recommendedName>
        <fullName evidence="2">GH16 domain-containing protein</fullName>
    </recommendedName>
</protein>
<feature type="chain" id="PRO_5034380147" description="GH16 domain-containing protein" evidence="1">
    <location>
        <begin position="27"/>
        <end position="470"/>
    </location>
</feature>